<protein>
    <submittedName>
        <fullName evidence="1">Uncharacterized protein</fullName>
    </submittedName>
</protein>
<gene>
    <name evidence="1" type="primary">A08p004820.1_BraROA</name>
    <name evidence="1" type="ORF">IGI04_029618</name>
</gene>
<name>A0ABQ7LP88_BRACM</name>
<evidence type="ECO:0000313" key="2">
    <source>
        <dbReference type="Proteomes" id="UP000823674"/>
    </source>
</evidence>
<reference evidence="1 2" key="1">
    <citation type="submission" date="2021-03" db="EMBL/GenBank/DDBJ databases">
        <authorList>
            <person name="King G.J."/>
            <person name="Bancroft I."/>
            <person name="Baten A."/>
            <person name="Bloomfield J."/>
            <person name="Borpatragohain P."/>
            <person name="He Z."/>
            <person name="Irish N."/>
            <person name="Irwin J."/>
            <person name="Liu K."/>
            <person name="Mauleon R.P."/>
            <person name="Moore J."/>
            <person name="Morris R."/>
            <person name="Ostergaard L."/>
            <person name="Wang B."/>
            <person name="Wells R."/>
        </authorList>
    </citation>
    <scope>NUCLEOTIDE SEQUENCE [LARGE SCALE GENOMIC DNA]</scope>
    <source>
        <strain evidence="1">R-o-18</strain>
        <tissue evidence="1">Leaf</tissue>
    </source>
</reference>
<comment type="caution">
    <text evidence="1">The sequence shown here is derived from an EMBL/GenBank/DDBJ whole genome shotgun (WGS) entry which is preliminary data.</text>
</comment>
<accession>A0ABQ7LP88</accession>
<evidence type="ECO:0000313" key="1">
    <source>
        <dbReference type="EMBL" id="KAG5388077.1"/>
    </source>
</evidence>
<organism evidence="1 2">
    <name type="scientific">Brassica rapa subsp. trilocularis</name>
    <dbReference type="NCBI Taxonomy" id="1813537"/>
    <lineage>
        <taxon>Eukaryota</taxon>
        <taxon>Viridiplantae</taxon>
        <taxon>Streptophyta</taxon>
        <taxon>Embryophyta</taxon>
        <taxon>Tracheophyta</taxon>
        <taxon>Spermatophyta</taxon>
        <taxon>Magnoliopsida</taxon>
        <taxon>eudicotyledons</taxon>
        <taxon>Gunneridae</taxon>
        <taxon>Pentapetalae</taxon>
        <taxon>rosids</taxon>
        <taxon>malvids</taxon>
        <taxon>Brassicales</taxon>
        <taxon>Brassicaceae</taxon>
        <taxon>Brassiceae</taxon>
        <taxon>Brassica</taxon>
    </lineage>
</organism>
<keyword evidence="2" id="KW-1185">Reference proteome</keyword>
<dbReference type="Proteomes" id="UP000823674">
    <property type="component" value="Chromosome A08"/>
</dbReference>
<proteinExistence type="predicted"/>
<dbReference type="EMBL" id="JADBGQ010000007">
    <property type="protein sequence ID" value="KAG5388077.1"/>
    <property type="molecule type" value="Genomic_DNA"/>
</dbReference>
<sequence length="124" mass="13772">MNGGVVRSLDGKGFVLWFSDSARRKVPRSRSCQPVMCALLWYAVRLYIPAPVVLPPVERGTGPVGAEASHKIHSPVSLLSLIVVNLGVVKRQFFLSLRKSLFSWVGITTKSDFRYLRIQSSDAK</sequence>